<evidence type="ECO:0000313" key="3">
    <source>
        <dbReference type="EMBL" id="PIP32044.1"/>
    </source>
</evidence>
<name>A0A2G9ZFV3_9BACT</name>
<dbReference type="Pfam" id="PF14584">
    <property type="entry name" value="DUF4446"/>
    <property type="match status" value="1"/>
</dbReference>
<organism evidence="3 4">
    <name type="scientific">bacterium (Candidatus Gribaldobacteria) CG23_combo_of_CG06-09_8_20_14_all_37_87_8</name>
    <dbReference type="NCBI Taxonomy" id="2014278"/>
    <lineage>
        <taxon>Bacteria</taxon>
        <taxon>Candidatus Gribaldobacteria</taxon>
    </lineage>
</organism>
<reference evidence="3 4" key="1">
    <citation type="submission" date="2017-09" db="EMBL/GenBank/DDBJ databases">
        <title>Depth-based differentiation of microbial function through sediment-hosted aquifers and enrichment of novel symbionts in the deep terrestrial subsurface.</title>
        <authorList>
            <person name="Probst A.J."/>
            <person name="Ladd B."/>
            <person name="Jarett J.K."/>
            <person name="Geller-Mcgrath D.E."/>
            <person name="Sieber C.M."/>
            <person name="Emerson J.B."/>
            <person name="Anantharaman K."/>
            <person name="Thomas B.C."/>
            <person name="Malmstrom R."/>
            <person name="Stieglmeier M."/>
            <person name="Klingl A."/>
            <person name="Woyke T."/>
            <person name="Ryan C.M."/>
            <person name="Banfield J.F."/>
        </authorList>
    </citation>
    <scope>NUCLEOTIDE SEQUENCE [LARGE SCALE GENOMIC DNA]</scope>
    <source>
        <strain evidence="3">CG23_combo_of_CG06-09_8_20_14_all_37_87_8</strain>
    </source>
</reference>
<evidence type="ECO:0000256" key="1">
    <source>
        <dbReference type="SAM" id="Coils"/>
    </source>
</evidence>
<evidence type="ECO:0000313" key="4">
    <source>
        <dbReference type="Proteomes" id="UP000230447"/>
    </source>
</evidence>
<evidence type="ECO:0008006" key="5">
    <source>
        <dbReference type="Google" id="ProtNLM"/>
    </source>
</evidence>
<dbReference type="EMBL" id="PCSB01000007">
    <property type="protein sequence ID" value="PIP32044.1"/>
    <property type="molecule type" value="Genomic_DNA"/>
</dbReference>
<keyword evidence="2" id="KW-0472">Membrane</keyword>
<protein>
    <recommendedName>
        <fullName evidence="5">DUF4446 domain-containing protein</fullName>
    </recommendedName>
</protein>
<evidence type="ECO:0000256" key="2">
    <source>
        <dbReference type="SAM" id="Phobius"/>
    </source>
</evidence>
<keyword evidence="2" id="KW-1133">Transmembrane helix</keyword>
<dbReference type="AlphaFoldDB" id="A0A2G9ZFV3"/>
<sequence length="160" mass="18021">MFANELNFLVLVLLVANFLFSAVLLFMYYQSVRHYRNLTRGLSKRQDLSKILEHQLDRLEVLSSKMQVLEEDNRAIKKSCQHHLQKFGLVRFNPFGDTGGDQSFAAAFLTGQGDGVVISSLHGRATSRVFGKPIKNGKQSGYQFSQEEQHAVDLALNSSL</sequence>
<accession>A0A2G9ZFV3</accession>
<dbReference type="Proteomes" id="UP000230447">
    <property type="component" value="Unassembled WGS sequence"/>
</dbReference>
<feature type="coiled-coil region" evidence="1">
    <location>
        <begin position="52"/>
        <end position="79"/>
    </location>
</feature>
<feature type="transmembrane region" description="Helical" evidence="2">
    <location>
        <begin position="6"/>
        <end position="29"/>
    </location>
</feature>
<keyword evidence="2" id="KW-0812">Transmembrane</keyword>
<gene>
    <name evidence="3" type="ORF">COX24_00285</name>
</gene>
<comment type="caution">
    <text evidence="3">The sequence shown here is derived from an EMBL/GenBank/DDBJ whole genome shotgun (WGS) entry which is preliminary data.</text>
</comment>
<dbReference type="InterPro" id="IPR027981">
    <property type="entry name" value="DUF4446"/>
</dbReference>
<keyword evidence="1" id="KW-0175">Coiled coil</keyword>
<proteinExistence type="predicted"/>